<dbReference type="PIRSF" id="PIRSF000770">
    <property type="entry name" value="RNA_pol_sigma-SigE/K"/>
    <property type="match status" value="1"/>
</dbReference>
<dbReference type="Pfam" id="PF04545">
    <property type="entry name" value="Sigma70_r4"/>
    <property type="match status" value="1"/>
</dbReference>
<dbReference type="InterPro" id="IPR014284">
    <property type="entry name" value="RNA_pol_sigma-70_dom"/>
</dbReference>
<dbReference type="GO" id="GO:0016987">
    <property type="term" value="F:sigma factor activity"/>
    <property type="evidence" value="ECO:0007669"/>
    <property type="project" value="UniProtKB-KW"/>
</dbReference>
<evidence type="ECO:0000313" key="8">
    <source>
        <dbReference type="EMBL" id="BBM81732.1"/>
    </source>
</evidence>
<evidence type="ECO:0000259" key="6">
    <source>
        <dbReference type="PROSITE" id="PS00715"/>
    </source>
</evidence>
<dbReference type="PROSITE" id="PS00716">
    <property type="entry name" value="SIGMA70_2"/>
    <property type="match status" value="1"/>
</dbReference>
<evidence type="ECO:0000313" key="9">
    <source>
        <dbReference type="Proteomes" id="UP000326354"/>
    </source>
</evidence>
<comment type="similarity">
    <text evidence="5">Belongs to the sigma-70 factor family.</text>
</comment>
<dbReference type="EMBL" id="AP019860">
    <property type="protein sequence ID" value="BBM81732.1"/>
    <property type="molecule type" value="Genomic_DNA"/>
</dbReference>
<dbReference type="PROSITE" id="PS00715">
    <property type="entry name" value="SIGMA70_1"/>
    <property type="match status" value="1"/>
</dbReference>
<reference evidence="8 9" key="1">
    <citation type="submission" date="2019-08" db="EMBL/GenBank/DDBJ databases">
        <title>Complete genome sequence of Candidatus Uab amorphum.</title>
        <authorList>
            <person name="Shiratori T."/>
            <person name="Suzuki S."/>
            <person name="Kakizawa Y."/>
            <person name="Ishida K."/>
        </authorList>
    </citation>
    <scope>NUCLEOTIDE SEQUENCE [LARGE SCALE GENOMIC DNA]</scope>
    <source>
        <strain evidence="8 9">SRT547</strain>
    </source>
</reference>
<evidence type="ECO:0000256" key="4">
    <source>
        <dbReference type="ARBA" id="ARBA00023163"/>
    </source>
</evidence>
<evidence type="ECO:0000256" key="5">
    <source>
        <dbReference type="RuleBase" id="RU362124"/>
    </source>
</evidence>
<dbReference type="InterPro" id="IPR013324">
    <property type="entry name" value="RNA_pol_sigma_r3/r4-like"/>
</dbReference>
<dbReference type="PANTHER" id="PTHR30603:SF60">
    <property type="entry name" value="RNA POLYMERASE SIGMA FACTOR RPOD"/>
    <property type="match status" value="1"/>
</dbReference>
<protein>
    <recommendedName>
        <fullName evidence="5">RNA polymerase sigma factor</fullName>
    </recommendedName>
</protein>
<keyword evidence="2 5" id="KW-0731">Sigma factor</keyword>
<dbReference type="InterPro" id="IPR036388">
    <property type="entry name" value="WH-like_DNA-bd_sf"/>
</dbReference>
<dbReference type="InterPro" id="IPR000943">
    <property type="entry name" value="RNA_pol_sigma70"/>
</dbReference>
<proteinExistence type="inferred from homology"/>
<organism evidence="8 9">
    <name type="scientific">Uabimicrobium amorphum</name>
    <dbReference type="NCBI Taxonomy" id="2596890"/>
    <lineage>
        <taxon>Bacteria</taxon>
        <taxon>Pseudomonadati</taxon>
        <taxon>Planctomycetota</taxon>
        <taxon>Candidatus Uabimicrobiia</taxon>
        <taxon>Candidatus Uabimicrobiales</taxon>
        <taxon>Candidatus Uabimicrobiaceae</taxon>
        <taxon>Candidatus Uabimicrobium</taxon>
    </lineage>
</organism>
<dbReference type="InterPro" id="IPR007627">
    <property type="entry name" value="RNA_pol_sigma70_r2"/>
</dbReference>
<comment type="function">
    <text evidence="5">Sigma factors are initiation factors that promote the attachment of RNA polymerase to specific initiation sites and are then released.</text>
</comment>
<dbReference type="PANTHER" id="PTHR30603">
    <property type="entry name" value="RNA POLYMERASE SIGMA FACTOR RPO"/>
    <property type="match status" value="1"/>
</dbReference>
<dbReference type="InterPro" id="IPR007630">
    <property type="entry name" value="RNA_pol_sigma70_r4"/>
</dbReference>
<dbReference type="SUPFAM" id="SSF88659">
    <property type="entry name" value="Sigma3 and sigma4 domains of RNA polymerase sigma factors"/>
    <property type="match status" value="2"/>
</dbReference>
<dbReference type="Gene3D" id="1.10.10.10">
    <property type="entry name" value="Winged helix-like DNA-binding domain superfamily/Winged helix DNA-binding domain"/>
    <property type="match status" value="1"/>
</dbReference>
<dbReference type="InterPro" id="IPR013325">
    <property type="entry name" value="RNA_pol_sigma_r2"/>
</dbReference>
<keyword evidence="1 5" id="KW-0805">Transcription regulation</keyword>
<dbReference type="GO" id="GO:0003677">
    <property type="term" value="F:DNA binding"/>
    <property type="evidence" value="ECO:0007669"/>
    <property type="project" value="UniProtKB-KW"/>
</dbReference>
<sequence>MMGDPNLKEYLQEIREYPILKAKEEKRLFKLCIDGDEKARENLITSNLRLVVSIAKKYVNCGLPFIDLIEEGNVGLIYAVERFDPEKGCRFSTYATCWIKHSICRAITEKNQLVRIPAYMKKIISQCKEQIAIMIRESGKTPTVQEVVERTNLQKTKKSIIHEALMTTQALESMQSLYTLNANQDWIEDRKTNNTLQQIFDKSEFEWIMGIIDGLDSKRAQVIRLRYGLDGKSPMTLKEIASLLKLTKERIRQIEKETLSMLRQIIKRRKASDCAL</sequence>
<dbReference type="PRINTS" id="PR00046">
    <property type="entry name" value="SIGMA70FCT"/>
</dbReference>
<dbReference type="SUPFAM" id="SSF88946">
    <property type="entry name" value="Sigma2 domain of RNA polymerase sigma factors"/>
    <property type="match status" value="1"/>
</dbReference>
<dbReference type="Proteomes" id="UP000326354">
    <property type="component" value="Chromosome"/>
</dbReference>
<accession>A0A5S9F248</accession>
<dbReference type="Pfam" id="PF04542">
    <property type="entry name" value="Sigma70_r2"/>
    <property type="match status" value="1"/>
</dbReference>
<keyword evidence="9" id="KW-1185">Reference proteome</keyword>
<keyword evidence="3 5" id="KW-0238">DNA-binding</keyword>
<feature type="domain" description="RNA polymerase sigma-70" evidence="6">
    <location>
        <begin position="67"/>
        <end position="80"/>
    </location>
</feature>
<evidence type="ECO:0000256" key="1">
    <source>
        <dbReference type="ARBA" id="ARBA00023015"/>
    </source>
</evidence>
<feature type="domain" description="RNA polymerase sigma-70" evidence="7">
    <location>
        <begin position="236"/>
        <end position="262"/>
    </location>
</feature>
<dbReference type="NCBIfam" id="TIGR02937">
    <property type="entry name" value="sigma70-ECF"/>
    <property type="match status" value="1"/>
</dbReference>
<dbReference type="Gene3D" id="1.10.601.10">
    <property type="entry name" value="RNA Polymerase Primary Sigma Factor"/>
    <property type="match status" value="1"/>
</dbReference>
<evidence type="ECO:0000256" key="2">
    <source>
        <dbReference type="ARBA" id="ARBA00023082"/>
    </source>
</evidence>
<keyword evidence="4 5" id="KW-0804">Transcription</keyword>
<evidence type="ECO:0000256" key="3">
    <source>
        <dbReference type="ARBA" id="ARBA00023125"/>
    </source>
</evidence>
<dbReference type="KEGG" id="uam:UABAM_00071"/>
<gene>
    <name evidence="8" type="ORF">UABAM_00071</name>
</gene>
<name>A0A5S9F248_UABAM</name>
<evidence type="ECO:0000259" key="7">
    <source>
        <dbReference type="PROSITE" id="PS00716"/>
    </source>
</evidence>
<dbReference type="GO" id="GO:0006352">
    <property type="term" value="P:DNA-templated transcription initiation"/>
    <property type="evidence" value="ECO:0007669"/>
    <property type="project" value="InterPro"/>
</dbReference>
<dbReference type="RefSeq" id="WP_173013049.1">
    <property type="nucleotide sequence ID" value="NZ_AP019860.1"/>
</dbReference>
<dbReference type="AlphaFoldDB" id="A0A5S9F248"/>
<dbReference type="InterPro" id="IPR050239">
    <property type="entry name" value="Sigma-70_RNA_pol_init_factors"/>
</dbReference>